<protein>
    <submittedName>
        <fullName evidence="2">FMN-binding protein</fullName>
    </submittedName>
</protein>
<reference evidence="2" key="1">
    <citation type="submission" date="2019-02" db="EMBL/GenBank/DDBJ databases">
        <authorList>
            <person name="Li S.-H."/>
        </authorList>
    </citation>
    <scope>NUCLEOTIDE SEQUENCE</scope>
    <source>
        <strain evidence="2">IMCC8485</strain>
    </source>
</reference>
<dbReference type="SMART" id="SM00900">
    <property type="entry name" value="FMN_bind"/>
    <property type="match status" value="1"/>
</dbReference>
<name>A0ABT3SS73_9GAMM</name>
<evidence type="ECO:0000313" key="2">
    <source>
        <dbReference type="EMBL" id="MCX2972795.1"/>
    </source>
</evidence>
<dbReference type="Proteomes" id="UP001143307">
    <property type="component" value="Unassembled WGS sequence"/>
</dbReference>
<keyword evidence="3" id="KW-1185">Reference proteome</keyword>
<gene>
    <name evidence="2" type="ORF">EYC87_04250</name>
</gene>
<dbReference type="Pfam" id="PF04205">
    <property type="entry name" value="FMN_bind"/>
    <property type="match status" value="1"/>
</dbReference>
<dbReference type="RefSeq" id="WP_279251759.1">
    <property type="nucleotide sequence ID" value="NZ_SHNP01000001.1"/>
</dbReference>
<organism evidence="2 3">
    <name type="scientific">Candidatus Seongchinamella marina</name>
    <dbReference type="NCBI Taxonomy" id="2518990"/>
    <lineage>
        <taxon>Bacteria</taxon>
        <taxon>Pseudomonadati</taxon>
        <taxon>Pseudomonadota</taxon>
        <taxon>Gammaproteobacteria</taxon>
        <taxon>Cellvibrionales</taxon>
        <taxon>Halieaceae</taxon>
        <taxon>Seongchinamella</taxon>
    </lineage>
</organism>
<accession>A0ABT3SS73</accession>
<feature type="domain" description="FMN-binding" evidence="1">
    <location>
        <begin position="95"/>
        <end position="174"/>
    </location>
</feature>
<sequence length="187" mass="21001">MSMPGQWLKLPLRFLRRGFLLFAVLVPLAAAEDYLSTDEFLSQVFGSSVPAAEKMWISAEQRQVAVNSIGLGRPPIRVHYWREGKRSAWILQEVGKEKPITIGVGLNAGQVETVRILAFRESRGWEVKYPYFTEQFSGATVDENNRLDRRIDGITGATLSVNAVQKVVRWAVYLDRGLEPAITADAH</sequence>
<evidence type="ECO:0000313" key="3">
    <source>
        <dbReference type="Proteomes" id="UP001143307"/>
    </source>
</evidence>
<evidence type="ECO:0000259" key="1">
    <source>
        <dbReference type="SMART" id="SM00900"/>
    </source>
</evidence>
<dbReference type="InterPro" id="IPR007329">
    <property type="entry name" value="FMN-bd"/>
</dbReference>
<dbReference type="EMBL" id="SHNP01000001">
    <property type="protein sequence ID" value="MCX2972795.1"/>
    <property type="molecule type" value="Genomic_DNA"/>
</dbReference>
<comment type="caution">
    <text evidence="2">The sequence shown here is derived from an EMBL/GenBank/DDBJ whole genome shotgun (WGS) entry which is preliminary data.</text>
</comment>
<proteinExistence type="predicted"/>